<evidence type="ECO:0000313" key="3">
    <source>
        <dbReference type="Proteomes" id="UP000693970"/>
    </source>
</evidence>
<comment type="caution">
    <text evidence="2">The sequence shown here is derived from an EMBL/GenBank/DDBJ whole genome shotgun (WGS) entry which is preliminary data.</text>
</comment>
<dbReference type="Proteomes" id="UP000693970">
    <property type="component" value="Unassembled WGS sequence"/>
</dbReference>
<protein>
    <recommendedName>
        <fullName evidence="4">Trafficking protein particle complex subunit 11 domain-containing protein</fullName>
    </recommendedName>
</protein>
<evidence type="ECO:0008006" key="4">
    <source>
        <dbReference type="Google" id="ProtNLM"/>
    </source>
</evidence>
<name>A0A9K3LF14_9STRA</name>
<proteinExistence type="predicted"/>
<keyword evidence="3" id="KW-1185">Reference proteome</keyword>
<accession>A0A9K3LF14</accession>
<reference evidence="2" key="2">
    <citation type="submission" date="2021-04" db="EMBL/GenBank/DDBJ databases">
        <authorList>
            <person name="Podell S."/>
        </authorList>
    </citation>
    <scope>NUCLEOTIDE SEQUENCE</scope>
    <source>
        <strain evidence="2">Hildebrandi</strain>
    </source>
</reference>
<feature type="compositionally biased region" description="Basic and acidic residues" evidence="1">
    <location>
        <begin position="179"/>
        <end position="188"/>
    </location>
</feature>
<dbReference type="PANTHER" id="PTHR14374">
    <property type="entry name" value="FOIE GRAS"/>
    <property type="match status" value="1"/>
</dbReference>
<dbReference type="EMBL" id="JAGRRH010000013">
    <property type="protein sequence ID" value="KAG7360892.1"/>
    <property type="molecule type" value="Genomic_DNA"/>
</dbReference>
<organism evidence="2 3">
    <name type="scientific">Nitzschia inconspicua</name>
    <dbReference type="NCBI Taxonomy" id="303405"/>
    <lineage>
        <taxon>Eukaryota</taxon>
        <taxon>Sar</taxon>
        <taxon>Stramenopiles</taxon>
        <taxon>Ochrophyta</taxon>
        <taxon>Bacillariophyta</taxon>
        <taxon>Bacillariophyceae</taxon>
        <taxon>Bacillariophycidae</taxon>
        <taxon>Bacillariales</taxon>
        <taxon>Bacillariaceae</taxon>
        <taxon>Nitzschia</taxon>
    </lineage>
</organism>
<evidence type="ECO:0000256" key="1">
    <source>
        <dbReference type="SAM" id="MobiDB-lite"/>
    </source>
</evidence>
<reference evidence="2" key="1">
    <citation type="journal article" date="2021" name="Sci. Rep.">
        <title>Diploid genomic architecture of Nitzschia inconspicua, an elite biomass production diatom.</title>
        <authorList>
            <person name="Oliver A."/>
            <person name="Podell S."/>
            <person name="Pinowska A."/>
            <person name="Traller J.C."/>
            <person name="Smith S.R."/>
            <person name="McClure R."/>
            <person name="Beliaev A."/>
            <person name="Bohutskyi P."/>
            <person name="Hill E.A."/>
            <person name="Rabines A."/>
            <person name="Zheng H."/>
            <person name="Allen L.Z."/>
            <person name="Kuo A."/>
            <person name="Grigoriev I.V."/>
            <person name="Allen A.E."/>
            <person name="Hazlebeck D."/>
            <person name="Allen E.E."/>
        </authorList>
    </citation>
    <scope>NUCLEOTIDE SEQUENCE</scope>
    <source>
        <strain evidence="2">Hildebrandi</strain>
    </source>
</reference>
<feature type="region of interest" description="Disordered" evidence="1">
    <location>
        <begin position="30"/>
        <end position="50"/>
    </location>
</feature>
<dbReference type="OrthoDB" id="45994at2759"/>
<feature type="region of interest" description="Disordered" evidence="1">
    <location>
        <begin position="75"/>
        <end position="114"/>
    </location>
</feature>
<dbReference type="PANTHER" id="PTHR14374:SF0">
    <property type="entry name" value="TRAFFICKING PROTEIN PARTICLE COMPLEX SUBUNIT 11"/>
    <property type="match status" value="1"/>
</dbReference>
<feature type="region of interest" description="Disordered" evidence="1">
    <location>
        <begin position="138"/>
        <end position="188"/>
    </location>
</feature>
<feature type="compositionally biased region" description="Basic residues" evidence="1">
    <location>
        <begin position="164"/>
        <end position="175"/>
    </location>
</feature>
<evidence type="ECO:0000313" key="2">
    <source>
        <dbReference type="EMBL" id="KAG7360892.1"/>
    </source>
</evidence>
<sequence>MESYPGELLVGVFPLIFCVDATLHKENKELGGIQETGGGTGSKERRVSSSSIRSQFDRFLDAMAASLMEDLSTSMPMDHATESERARDNNNNNNNNPMANLFRGPDDPEMDSDEEDEMIFRGDLNALAGVEETLSAGYFQDESRTRRTNHLPKINFPRIGPGGKRQRGRSKRNQKSKNPAHDDDTRDPHVTIDAAFSAALQQGQSFFQRARIVPVSSRYGFPPSKDPTGQRNRINEYFDERYFSSNTKSSASSLDHQPLSISRLLSSLQKRPVDGILPSGWLEKHAAALPSVILIVLQVSTSADEQRQQDEALQKTVKNLHDSLAPKRLKNISIKVVGLLQEGVSRIAAEQWAESTAEKLATWEESREMDLACKLPPIEIALIDILELQPDSPYNGSSLQQLHGVVRDASMAYYSSQVKHVKSKLLRLGSARTLPALLPLAIRYSFKAAIFYEFLWKQEKSLKYMVEAYLLLESYYSYLVQRERGKSHGELSDQQKQQQWEGTKSLIDELPEISTSHSNMNENAGEGVELSLTYGSSKSSQNAEDDLKCLYSLGPAPDMIYQCRYIADWMNFKILQSGLVSNSEGGLVAASTQWQRHVQAFCCPRRSLLDDPKLLWLDWAFIARQHIVLGQLLERYPPRFPVAPELPLIDEASVRFTSWRSYASAAGALIRMGCYEKPTKETLTQEKVNEFRPRYVGGVDHDGYGPMLDMQSKKNNLEDGLKYVLKGISSFNRSFPNASECDQHPLVAFRRSEARLQYTAGGILLGLSRCLEALPYLESAADLSKGWSGMELAVSRLLIECSRRIEVDSTDRVSATAPSHILRACFVASASDNQFQANVNHFSQLFGGDKILFIQWSELENEDTNSPLSFNISYPGVTHGTAGDAVNATIWLKSKVNYALQVDSITIFSFSGPIVIPKDDLLHAKNASEGSNKSFVIQAHAEIEIRTKLKLPEDLSRFSDDGDDRGSSPISPDRNLFLKSARPRVCGITAGAGCCFTPDETELEETESSHPSKTRKHNHCGLGGKPLRCAGLKMTISPIHSSAKIEVRLERVTRPPDPATKRTPFEVDNYVSSAWERPEGVPLNLGPRCLRILPPMPKMRVTDITFPFTEGVALEGTVNRFVLMLEADNSEDCIDLKVQTAYSSKTLGLGMDTPMKSDLLNDDIPLERKPVLVKYDGTSFPSPSSCGCYLPPGWSAVQCSGSGGEGTSDGYEYAKVSSYIGRNSSVFVFFDLYRPISDPSENGTEHEQCETHICVSMTYRQGRVSLQPQNHSRPKMQLGSENESVGDDRVSLDYKRSIVWKQPFSSAFANHHSNSSVPGKISVENQSFSSNCRLGPSTDVESLAVRIEKVSLNRPRLDGSIDDTSSIDEEILFSRDLGGDDLVVCKESGISLAWPADQRSSEIISKESGTVKSGTLSVYWRPVPLKLPTNVVTEDCSEFASFHGPLQLQSPSVYHLDVPTPILEQSPFEVTTATAPGHLKVSVPFELLYRVENKTAMDQDLEIHQQHLLNSESLNSDTVLFDGPASSTISLAPFESYSVSFMMVPTKVGRLKLPHVSVWSKRYQTWVVKDDPELYFDCLVMP</sequence>
<gene>
    <name evidence="2" type="ORF">IV203_035991</name>
</gene>
<feature type="compositionally biased region" description="Basic and acidic residues" evidence="1">
    <location>
        <begin position="79"/>
        <end position="88"/>
    </location>
</feature>